<comment type="caution">
    <text evidence="2">The sequence shown here is derived from an EMBL/GenBank/DDBJ whole genome shotgun (WGS) entry which is preliminary data.</text>
</comment>
<dbReference type="EMBL" id="LXQA010023769">
    <property type="protein sequence ID" value="MCH92916.1"/>
    <property type="molecule type" value="Genomic_DNA"/>
</dbReference>
<sequence>MLEKCFGKKFPSEEVSGPELRVSPEKTVANGASSSAVHSDAMTEFRHAVKKVELPTFNGEDPAGWISRAEIYFSVQETTPEVKVRLAQICMEG</sequence>
<feature type="non-terminal residue" evidence="2">
    <location>
        <position position="93"/>
    </location>
</feature>
<gene>
    <name evidence="2" type="ORF">A2U01_0013862</name>
</gene>
<feature type="region of interest" description="Disordered" evidence="1">
    <location>
        <begin position="1"/>
        <end position="37"/>
    </location>
</feature>
<dbReference type="Proteomes" id="UP000265520">
    <property type="component" value="Unassembled WGS sequence"/>
</dbReference>
<protein>
    <submittedName>
        <fullName evidence="2">Retrotransposon gag protein</fullName>
    </submittedName>
</protein>
<evidence type="ECO:0000313" key="2">
    <source>
        <dbReference type="EMBL" id="MCH92916.1"/>
    </source>
</evidence>
<evidence type="ECO:0000313" key="3">
    <source>
        <dbReference type="Proteomes" id="UP000265520"/>
    </source>
</evidence>
<evidence type="ECO:0000256" key="1">
    <source>
        <dbReference type="SAM" id="MobiDB-lite"/>
    </source>
</evidence>
<reference evidence="2 3" key="1">
    <citation type="journal article" date="2018" name="Front. Plant Sci.">
        <title>Red Clover (Trifolium pratense) and Zigzag Clover (T. medium) - A Picture of Genomic Similarities and Differences.</title>
        <authorList>
            <person name="Dluhosova J."/>
            <person name="Istvanek J."/>
            <person name="Nedelnik J."/>
            <person name="Repkova J."/>
        </authorList>
    </citation>
    <scope>NUCLEOTIDE SEQUENCE [LARGE SCALE GENOMIC DNA]</scope>
    <source>
        <strain evidence="3">cv. 10/8</strain>
        <tissue evidence="2">Leaf</tissue>
    </source>
</reference>
<keyword evidence="3" id="KW-1185">Reference proteome</keyword>
<feature type="compositionally biased region" description="Basic and acidic residues" evidence="1">
    <location>
        <begin position="1"/>
        <end position="12"/>
    </location>
</feature>
<accession>A0A392MZE1</accession>
<dbReference type="AlphaFoldDB" id="A0A392MZE1"/>
<name>A0A392MZE1_9FABA</name>
<organism evidence="2 3">
    <name type="scientific">Trifolium medium</name>
    <dbReference type="NCBI Taxonomy" id="97028"/>
    <lineage>
        <taxon>Eukaryota</taxon>
        <taxon>Viridiplantae</taxon>
        <taxon>Streptophyta</taxon>
        <taxon>Embryophyta</taxon>
        <taxon>Tracheophyta</taxon>
        <taxon>Spermatophyta</taxon>
        <taxon>Magnoliopsida</taxon>
        <taxon>eudicotyledons</taxon>
        <taxon>Gunneridae</taxon>
        <taxon>Pentapetalae</taxon>
        <taxon>rosids</taxon>
        <taxon>fabids</taxon>
        <taxon>Fabales</taxon>
        <taxon>Fabaceae</taxon>
        <taxon>Papilionoideae</taxon>
        <taxon>50 kb inversion clade</taxon>
        <taxon>NPAAA clade</taxon>
        <taxon>Hologalegina</taxon>
        <taxon>IRL clade</taxon>
        <taxon>Trifolieae</taxon>
        <taxon>Trifolium</taxon>
    </lineage>
</organism>
<proteinExistence type="predicted"/>